<dbReference type="Pfam" id="PF00084">
    <property type="entry name" value="Sushi"/>
    <property type="match status" value="1"/>
</dbReference>
<keyword evidence="9" id="KW-0106">Calcium</keyword>
<dbReference type="SMART" id="SM00181">
    <property type="entry name" value="EGF"/>
    <property type="match status" value="3"/>
</dbReference>
<dbReference type="GO" id="GO:0007155">
    <property type="term" value="P:cell adhesion"/>
    <property type="evidence" value="ECO:0007669"/>
    <property type="project" value="UniProtKB-KW"/>
</dbReference>
<keyword evidence="3" id="KW-0964">Secreted</keyword>
<evidence type="ECO:0000256" key="6">
    <source>
        <dbReference type="ARBA" id="ARBA00022659"/>
    </source>
</evidence>
<dbReference type="CDD" id="cd00054">
    <property type="entry name" value="EGF_CA"/>
    <property type="match status" value="2"/>
</dbReference>
<evidence type="ECO:0000256" key="5">
    <source>
        <dbReference type="ARBA" id="ARBA00022536"/>
    </source>
</evidence>
<evidence type="ECO:0000256" key="11">
    <source>
        <dbReference type="ARBA" id="ARBA00023157"/>
    </source>
</evidence>
<dbReference type="FunFam" id="2.10.25.10:FF:000008">
    <property type="entry name" value="Signal peptide, CUB domain, EGF-like 2"/>
    <property type="match status" value="1"/>
</dbReference>
<evidence type="ECO:0000256" key="10">
    <source>
        <dbReference type="ARBA" id="ARBA00022889"/>
    </source>
</evidence>
<dbReference type="InterPro" id="IPR000742">
    <property type="entry name" value="EGF"/>
</dbReference>
<dbReference type="SMART" id="SM00179">
    <property type="entry name" value="EGF_CA"/>
    <property type="match status" value="3"/>
</dbReference>
<dbReference type="PANTHER" id="PTHR24034:SF94">
    <property type="entry name" value="FIBULIN-7"/>
    <property type="match status" value="1"/>
</dbReference>
<dbReference type="InterPro" id="IPR055088">
    <property type="entry name" value="Fibulin_C"/>
</dbReference>
<reference evidence="18" key="3">
    <citation type="submission" date="2025-09" db="UniProtKB">
        <authorList>
            <consortium name="Ensembl"/>
        </authorList>
    </citation>
    <scope>IDENTIFICATION</scope>
</reference>
<dbReference type="FunFam" id="2.10.25.10:FF:000143">
    <property type="entry name" value="Protein crumbs 1"/>
    <property type="match status" value="1"/>
</dbReference>
<dbReference type="InterPro" id="IPR050751">
    <property type="entry name" value="ECM_structural_protein"/>
</dbReference>
<dbReference type="Pfam" id="PF22914">
    <property type="entry name" value="Fibulin_C"/>
    <property type="match status" value="1"/>
</dbReference>
<keyword evidence="8" id="KW-0677">Repeat</keyword>
<accession>A0A8B9T916</accession>
<evidence type="ECO:0000256" key="9">
    <source>
        <dbReference type="ARBA" id="ARBA00022837"/>
    </source>
</evidence>
<keyword evidence="7" id="KW-0732">Signal</keyword>
<evidence type="ECO:0000256" key="4">
    <source>
        <dbReference type="ARBA" id="ARBA00022530"/>
    </source>
</evidence>
<dbReference type="PANTHER" id="PTHR24034">
    <property type="entry name" value="EGF-LIKE DOMAIN-CONTAINING PROTEIN"/>
    <property type="match status" value="1"/>
</dbReference>
<dbReference type="Pfam" id="PF12662">
    <property type="entry name" value="cEGF"/>
    <property type="match status" value="1"/>
</dbReference>
<evidence type="ECO:0000313" key="18">
    <source>
        <dbReference type="Ensembl" id="ENSAPLP00020017928.1"/>
    </source>
</evidence>
<evidence type="ECO:0000256" key="13">
    <source>
        <dbReference type="PROSITE-ProRule" id="PRU00076"/>
    </source>
</evidence>
<evidence type="ECO:0000256" key="15">
    <source>
        <dbReference type="SAM" id="MobiDB-lite"/>
    </source>
</evidence>
<feature type="domain" description="EGF-like" evidence="16">
    <location>
        <begin position="242"/>
        <end position="278"/>
    </location>
</feature>
<evidence type="ECO:0000259" key="16">
    <source>
        <dbReference type="PROSITE" id="PS50026"/>
    </source>
</evidence>
<feature type="domain" description="Sushi" evidence="17">
    <location>
        <begin position="185"/>
        <end position="242"/>
    </location>
</feature>
<evidence type="ECO:0000313" key="19">
    <source>
        <dbReference type="Proteomes" id="UP000694400"/>
    </source>
</evidence>
<dbReference type="InterPro" id="IPR026823">
    <property type="entry name" value="cEGF"/>
</dbReference>
<dbReference type="PROSITE" id="PS50923">
    <property type="entry name" value="SUSHI"/>
    <property type="match status" value="1"/>
</dbReference>
<feature type="domain" description="EGF-like" evidence="16">
    <location>
        <begin position="330"/>
        <end position="375"/>
    </location>
</feature>
<feature type="region of interest" description="Disordered" evidence="15">
    <location>
        <begin position="1"/>
        <end position="122"/>
    </location>
</feature>
<keyword evidence="10" id="KW-0130">Cell adhesion</keyword>
<dbReference type="SUPFAM" id="SSF57196">
    <property type="entry name" value="EGF/Laminin"/>
    <property type="match status" value="1"/>
</dbReference>
<evidence type="ECO:0000256" key="7">
    <source>
        <dbReference type="ARBA" id="ARBA00022729"/>
    </source>
</evidence>
<dbReference type="FunFam" id="2.10.25.10:FF:000568">
    <property type="entry name" value="Fibulin 7"/>
    <property type="match status" value="1"/>
</dbReference>
<feature type="disulfide bond" evidence="13">
    <location>
        <begin position="268"/>
        <end position="277"/>
    </location>
</feature>
<feature type="compositionally biased region" description="Low complexity" evidence="15">
    <location>
        <begin position="40"/>
        <end position="84"/>
    </location>
</feature>
<dbReference type="FunFam" id="2.10.70.10:FF:000064">
    <property type="entry name" value="Fibulin 7"/>
    <property type="match status" value="1"/>
</dbReference>
<dbReference type="PRINTS" id="PR00010">
    <property type="entry name" value="EGFBLOOD"/>
</dbReference>
<comment type="similarity">
    <text evidence="2">Belongs to the fibulin family.</text>
</comment>
<organism evidence="18 19">
    <name type="scientific">Anas platyrhynchos</name>
    <name type="common">Mallard</name>
    <name type="synonym">Anas boschas</name>
    <dbReference type="NCBI Taxonomy" id="8839"/>
    <lineage>
        <taxon>Eukaryota</taxon>
        <taxon>Metazoa</taxon>
        <taxon>Chordata</taxon>
        <taxon>Craniata</taxon>
        <taxon>Vertebrata</taxon>
        <taxon>Euteleostomi</taxon>
        <taxon>Archelosauria</taxon>
        <taxon>Archosauria</taxon>
        <taxon>Dinosauria</taxon>
        <taxon>Saurischia</taxon>
        <taxon>Theropoda</taxon>
        <taxon>Coelurosauria</taxon>
        <taxon>Aves</taxon>
        <taxon>Neognathae</taxon>
        <taxon>Galloanserae</taxon>
        <taxon>Anseriformes</taxon>
        <taxon>Anatidae</taxon>
        <taxon>Anatinae</taxon>
        <taxon>Anas</taxon>
    </lineage>
</organism>
<evidence type="ECO:0000256" key="12">
    <source>
        <dbReference type="ARBA" id="ARBA00023180"/>
    </source>
</evidence>
<dbReference type="InterPro" id="IPR000152">
    <property type="entry name" value="EGF-type_Asp/Asn_hydroxyl_site"/>
</dbReference>
<dbReference type="CDD" id="cd00033">
    <property type="entry name" value="CCP"/>
    <property type="match status" value="1"/>
</dbReference>
<evidence type="ECO:0000259" key="17">
    <source>
        <dbReference type="PROSITE" id="PS50923"/>
    </source>
</evidence>
<dbReference type="SUPFAM" id="SSF57535">
    <property type="entry name" value="Complement control module/SCR domain"/>
    <property type="match status" value="1"/>
</dbReference>
<reference evidence="18" key="1">
    <citation type="submission" date="2019-08" db="EMBL/GenBank/DDBJ databases">
        <title>Three high-quality genomes provides insights into domestication of ducks.</title>
        <authorList>
            <person name="Hou Z.C."/>
            <person name="Zhu F."/>
            <person name="Yin Z.T."/>
            <person name="Zhang F."/>
        </authorList>
    </citation>
    <scope>NUCLEOTIDE SEQUENCE [LARGE SCALE GENOMIC DNA]</scope>
</reference>
<dbReference type="InterPro" id="IPR009030">
    <property type="entry name" value="Growth_fac_rcpt_cys_sf"/>
</dbReference>
<evidence type="ECO:0000256" key="1">
    <source>
        <dbReference type="ARBA" id="ARBA00004498"/>
    </source>
</evidence>
<dbReference type="InterPro" id="IPR001881">
    <property type="entry name" value="EGF-like_Ca-bd_dom"/>
</dbReference>
<dbReference type="Gene3D" id="2.10.25.10">
    <property type="entry name" value="Laminin"/>
    <property type="match status" value="4"/>
</dbReference>
<proteinExistence type="inferred from homology"/>
<dbReference type="Proteomes" id="UP000694400">
    <property type="component" value="Chromosome 3"/>
</dbReference>
<dbReference type="Pfam" id="PF00008">
    <property type="entry name" value="EGF"/>
    <property type="match status" value="1"/>
</dbReference>
<name>A0A8B9T916_ANAPL</name>
<keyword evidence="11 13" id="KW-1015">Disulfide bond</keyword>
<dbReference type="GO" id="GO:0005509">
    <property type="term" value="F:calcium ion binding"/>
    <property type="evidence" value="ECO:0007669"/>
    <property type="project" value="InterPro"/>
</dbReference>
<evidence type="ECO:0000256" key="2">
    <source>
        <dbReference type="ARBA" id="ARBA00006127"/>
    </source>
</evidence>
<dbReference type="InterPro" id="IPR000436">
    <property type="entry name" value="Sushi_SCR_CCP_dom"/>
</dbReference>
<keyword evidence="5 13" id="KW-0245">EGF-like domain</keyword>
<reference evidence="18" key="2">
    <citation type="submission" date="2025-08" db="UniProtKB">
        <authorList>
            <consortium name="Ensembl"/>
        </authorList>
    </citation>
    <scope>IDENTIFICATION</scope>
</reference>
<dbReference type="Gene3D" id="2.10.70.10">
    <property type="entry name" value="Complement Module, domain 1"/>
    <property type="match status" value="1"/>
</dbReference>
<dbReference type="PROSITE" id="PS01186">
    <property type="entry name" value="EGF_2"/>
    <property type="match status" value="1"/>
</dbReference>
<dbReference type="InterPro" id="IPR018097">
    <property type="entry name" value="EGF_Ca-bd_CS"/>
</dbReference>
<dbReference type="Ensembl" id="ENSAPLT00020019361.1">
    <property type="protein sequence ID" value="ENSAPLP00020017928.1"/>
    <property type="gene ID" value="ENSAPLG00020012809.1"/>
</dbReference>
<evidence type="ECO:0000256" key="3">
    <source>
        <dbReference type="ARBA" id="ARBA00022525"/>
    </source>
</evidence>
<feature type="compositionally biased region" description="Basic and acidic residues" evidence="15">
    <location>
        <begin position="85"/>
        <end position="105"/>
    </location>
</feature>
<dbReference type="InterPro" id="IPR035976">
    <property type="entry name" value="Sushi/SCR/CCP_sf"/>
</dbReference>
<feature type="disulfide bond" evidence="14">
    <location>
        <begin position="213"/>
        <end position="240"/>
    </location>
</feature>
<evidence type="ECO:0000256" key="14">
    <source>
        <dbReference type="PROSITE-ProRule" id="PRU00302"/>
    </source>
</evidence>
<dbReference type="PROSITE" id="PS00010">
    <property type="entry name" value="ASX_HYDROXYL"/>
    <property type="match status" value="1"/>
</dbReference>
<keyword evidence="12" id="KW-0325">Glycoprotein</keyword>
<dbReference type="AlphaFoldDB" id="A0A8B9T916"/>
<evidence type="ECO:0000256" key="8">
    <source>
        <dbReference type="ARBA" id="ARBA00022737"/>
    </source>
</evidence>
<comment type="caution">
    <text evidence="13">Lacks conserved residue(s) required for the propagation of feature annotation.</text>
</comment>
<protein>
    <submittedName>
        <fullName evidence="18">Fibulin 7</fullName>
    </submittedName>
</protein>
<dbReference type="PROSITE" id="PS00022">
    <property type="entry name" value="EGF_1"/>
    <property type="match status" value="1"/>
</dbReference>
<dbReference type="PROSITE" id="PS01187">
    <property type="entry name" value="EGF_CA"/>
    <property type="match status" value="1"/>
</dbReference>
<keyword evidence="4" id="KW-0272">Extracellular matrix</keyword>
<dbReference type="SUPFAM" id="SSF57184">
    <property type="entry name" value="Growth factor receptor domain"/>
    <property type="match status" value="1"/>
</dbReference>
<sequence>LIPARRQRCRAEGARSLSSPPRALLDPRDHGLGASPQPPAAAAAAAAAVPGGAAGSAGVPELPGQAAAPGRRAADAAAAEGAGDALRRGPAPDEEPAERPARHPEQGCPGASRPVSPAAGRGFGWLRSKPRLGVPRAKARAVLWASLRVEPQGAGGLGRQEEPAAAGGATCGSPVPDPFPAAPAVSCPALQAPAGGRKFGTKYLVEHEVHFACNPGFELLGSSTRTCQANGSWSGQEPRCTEISVCSSSPCQNGGTCVEGPSQQRCLCPPAWSGAACQHRTQTVPPPSSATADPAFSRKPRCAQVERTQQCRCEPGFHMSGTAAASLCQDVDECEVYQAEGALRLCAHACVNLPGSYRCACPAGYSLLADGKSCEDIDECALSQDNCTQGTTCINTGGGFQCVRPECPQPGGNVTYVKTSPFQCERNPCPMDSRSCHQAPKTISFHYLPLPSNLLTPTPLFRMATAAAPGRPGPDSLRFGIVGGNNRGHFVMQRSDRQTGELILVQSLKGPQTIQVDVDMSEYLDRTFQAKHLSKITVFVSAYEF</sequence>
<keyword evidence="6 14" id="KW-0768">Sushi</keyword>
<dbReference type="SMART" id="SM00032">
    <property type="entry name" value="CCP"/>
    <property type="match status" value="1"/>
</dbReference>
<dbReference type="PROSITE" id="PS50026">
    <property type="entry name" value="EGF_3"/>
    <property type="match status" value="2"/>
</dbReference>
<comment type="subcellular location">
    <subcellularLocation>
        <location evidence="1">Secreted</location>
        <location evidence="1">Extracellular space</location>
        <location evidence="1">Extracellular matrix</location>
    </subcellularLocation>
</comment>